<evidence type="ECO:0000256" key="1">
    <source>
        <dbReference type="ARBA" id="ARBA00004651"/>
    </source>
</evidence>
<proteinExistence type="inferred from homology"/>
<feature type="transmembrane region" description="Helical" evidence="7">
    <location>
        <begin position="49"/>
        <end position="73"/>
    </location>
</feature>
<comment type="similarity">
    <text evidence="2">Belongs to the DoxX family.</text>
</comment>
<dbReference type="InterPro" id="IPR051907">
    <property type="entry name" value="DoxX-like_oxidoreductase"/>
</dbReference>
<dbReference type="RefSeq" id="WP_189211171.1">
    <property type="nucleotide sequence ID" value="NZ_BMRB01000002.1"/>
</dbReference>
<reference evidence="8" key="2">
    <citation type="submission" date="2020-09" db="EMBL/GenBank/DDBJ databases">
        <authorList>
            <person name="Sun Q."/>
            <person name="Ohkuma M."/>
        </authorList>
    </citation>
    <scope>NUCLEOTIDE SEQUENCE</scope>
    <source>
        <strain evidence="8">JCM 3276</strain>
    </source>
</reference>
<dbReference type="Proteomes" id="UP000660680">
    <property type="component" value="Unassembled WGS sequence"/>
</dbReference>
<dbReference type="PANTHER" id="PTHR33452">
    <property type="entry name" value="OXIDOREDUCTASE CATD-RELATED"/>
    <property type="match status" value="1"/>
</dbReference>
<protein>
    <submittedName>
        <fullName evidence="8">Membrane protein</fullName>
    </submittedName>
</protein>
<keyword evidence="9" id="KW-1185">Reference proteome</keyword>
<keyword evidence="4 7" id="KW-0812">Transmembrane</keyword>
<evidence type="ECO:0000313" key="8">
    <source>
        <dbReference type="EMBL" id="GGS34945.1"/>
    </source>
</evidence>
<dbReference type="GO" id="GO:0005886">
    <property type="term" value="C:plasma membrane"/>
    <property type="evidence" value="ECO:0007669"/>
    <property type="project" value="UniProtKB-SubCell"/>
</dbReference>
<organism evidence="8 9">
    <name type="scientific">Actinokineospora fastidiosa</name>
    <dbReference type="NCBI Taxonomy" id="1816"/>
    <lineage>
        <taxon>Bacteria</taxon>
        <taxon>Bacillati</taxon>
        <taxon>Actinomycetota</taxon>
        <taxon>Actinomycetes</taxon>
        <taxon>Pseudonocardiales</taxon>
        <taxon>Pseudonocardiaceae</taxon>
        <taxon>Actinokineospora</taxon>
    </lineage>
</organism>
<evidence type="ECO:0000256" key="7">
    <source>
        <dbReference type="SAM" id="Phobius"/>
    </source>
</evidence>
<keyword evidence="5 7" id="KW-1133">Transmembrane helix</keyword>
<evidence type="ECO:0000256" key="3">
    <source>
        <dbReference type="ARBA" id="ARBA00022475"/>
    </source>
</evidence>
<sequence>MTIPAPARDLAVLLARVAVGVVFFAHGWQKLFTNGMEGTTAFFEQVGVPAAPVAAWFATIVELAGGVALVIGLAVPVVGLLLLVDMIGAFAFVHASAGLFVAEGGYEFVLVLGAAALVLAAVGAGRYSVDHLLTGRRQAVRA</sequence>
<keyword evidence="6 7" id="KW-0472">Membrane</keyword>
<comment type="subcellular location">
    <subcellularLocation>
        <location evidence="1">Cell membrane</location>
        <topology evidence="1">Multi-pass membrane protein</topology>
    </subcellularLocation>
</comment>
<evidence type="ECO:0000256" key="4">
    <source>
        <dbReference type="ARBA" id="ARBA00022692"/>
    </source>
</evidence>
<evidence type="ECO:0000256" key="6">
    <source>
        <dbReference type="ARBA" id="ARBA00023136"/>
    </source>
</evidence>
<feature type="transmembrane region" description="Helical" evidence="7">
    <location>
        <begin position="12"/>
        <end position="29"/>
    </location>
</feature>
<feature type="transmembrane region" description="Helical" evidence="7">
    <location>
        <begin position="80"/>
        <end position="102"/>
    </location>
</feature>
<feature type="transmembrane region" description="Helical" evidence="7">
    <location>
        <begin position="108"/>
        <end position="129"/>
    </location>
</feature>
<evidence type="ECO:0000313" key="9">
    <source>
        <dbReference type="Proteomes" id="UP000660680"/>
    </source>
</evidence>
<dbReference type="AlphaFoldDB" id="A0A918GGM6"/>
<dbReference type="Pfam" id="PF07681">
    <property type="entry name" value="DoxX"/>
    <property type="match status" value="1"/>
</dbReference>
<evidence type="ECO:0000256" key="5">
    <source>
        <dbReference type="ARBA" id="ARBA00022989"/>
    </source>
</evidence>
<dbReference type="InterPro" id="IPR032808">
    <property type="entry name" value="DoxX"/>
</dbReference>
<keyword evidence="3" id="KW-1003">Cell membrane</keyword>
<accession>A0A918GGM6</accession>
<evidence type="ECO:0000256" key="2">
    <source>
        <dbReference type="ARBA" id="ARBA00006679"/>
    </source>
</evidence>
<gene>
    <name evidence="8" type="ORF">GCM10010171_31850</name>
</gene>
<dbReference type="PANTHER" id="PTHR33452:SF1">
    <property type="entry name" value="INNER MEMBRANE PROTEIN YPHA-RELATED"/>
    <property type="match status" value="1"/>
</dbReference>
<comment type="caution">
    <text evidence="8">The sequence shown here is derived from an EMBL/GenBank/DDBJ whole genome shotgun (WGS) entry which is preliminary data.</text>
</comment>
<reference evidence="8" key="1">
    <citation type="journal article" date="2014" name="Int. J. Syst. Evol. Microbiol.">
        <title>Complete genome sequence of Corynebacterium casei LMG S-19264T (=DSM 44701T), isolated from a smear-ripened cheese.</title>
        <authorList>
            <consortium name="US DOE Joint Genome Institute (JGI-PGF)"/>
            <person name="Walter F."/>
            <person name="Albersmeier A."/>
            <person name="Kalinowski J."/>
            <person name="Ruckert C."/>
        </authorList>
    </citation>
    <scope>NUCLEOTIDE SEQUENCE</scope>
    <source>
        <strain evidence="8">JCM 3276</strain>
    </source>
</reference>
<name>A0A918GGM6_9PSEU</name>
<dbReference type="EMBL" id="BMRB01000002">
    <property type="protein sequence ID" value="GGS34945.1"/>
    <property type="molecule type" value="Genomic_DNA"/>
</dbReference>